<dbReference type="Pfam" id="PF08550">
    <property type="entry name" value="GATA_AreA"/>
    <property type="match status" value="1"/>
</dbReference>
<feature type="compositionally biased region" description="Pro residues" evidence="1">
    <location>
        <begin position="111"/>
        <end position="120"/>
    </location>
</feature>
<dbReference type="PANTHER" id="PTHR28051:SF1">
    <property type="entry name" value="PROTEIN MTL1-RELATED"/>
    <property type="match status" value="1"/>
</dbReference>
<evidence type="ECO:0000313" key="3">
    <source>
        <dbReference type="EMBL" id="RAR13002.1"/>
    </source>
</evidence>
<gene>
    <name evidence="3" type="ORF">DDE83_003668</name>
</gene>
<evidence type="ECO:0000313" key="4">
    <source>
        <dbReference type="Proteomes" id="UP000249619"/>
    </source>
</evidence>
<proteinExistence type="predicted"/>
<protein>
    <submittedName>
        <fullName evidence="3">Hex2 protein</fullName>
    </submittedName>
</protein>
<feature type="domain" description="Nitrogen regulatory protein areA GATA-like" evidence="2">
    <location>
        <begin position="168"/>
        <end position="195"/>
    </location>
</feature>
<dbReference type="GO" id="GO:0007039">
    <property type="term" value="P:protein catabolic process in the vacuole"/>
    <property type="evidence" value="ECO:0007669"/>
    <property type="project" value="TreeGrafter"/>
</dbReference>
<feature type="region of interest" description="Disordered" evidence="1">
    <location>
        <begin position="1"/>
        <end position="148"/>
    </location>
</feature>
<dbReference type="EMBL" id="QGDH01000042">
    <property type="protein sequence ID" value="RAR13002.1"/>
    <property type="molecule type" value="Genomic_DNA"/>
</dbReference>
<keyword evidence="4" id="KW-1185">Reference proteome</keyword>
<feature type="compositionally biased region" description="Low complexity" evidence="1">
    <location>
        <begin position="37"/>
        <end position="65"/>
    </location>
</feature>
<evidence type="ECO:0000259" key="2">
    <source>
        <dbReference type="Pfam" id="PF08550"/>
    </source>
</evidence>
<comment type="caution">
    <text evidence="3">The sequence shown here is derived from an EMBL/GenBank/DDBJ whole genome shotgun (WGS) entry which is preliminary data.</text>
</comment>
<name>A0A364N6X7_STELY</name>
<dbReference type="Proteomes" id="UP000249619">
    <property type="component" value="Unassembled WGS sequence"/>
</dbReference>
<feature type="compositionally biased region" description="Low complexity" evidence="1">
    <location>
        <begin position="98"/>
        <end position="110"/>
    </location>
</feature>
<feature type="region of interest" description="Disordered" evidence="1">
    <location>
        <begin position="365"/>
        <end position="469"/>
    </location>
</feature>
<reference evidence="4" key="1">
    <citation type="submission" date="2018-05" db="EMBL/GenBank/DDBJ databases">
        <title>Draft genome sequence of Stemphylium lycopersici strain CIDEFI 213.</title>
        <authorList>
            <person name="Medina R."/>
            <person name="Franco M.E.E."/>
            <person name="Lucentini C.G."/>
            <person name="Saparrat M.C.N."/>
            <person name="Balatti P.A."/>
        </authorList>
    </citation>
    <scope>NUCLEOTIDE SEQUENCE [LARGE SCALE GENOMIC DNA]</scope>
    <source>
        <strain evidence="4">CIDEFI 213</strain>
    </source>
</reference>
<dbReference type="AlphaFoldDB" id="A0A364N6X7"/>
<organism evidence="3 4">
    <name type="scientific">Stemphylium lycopersici</name>
    <name type="common">Tomato gray leaf spot disease fungus</name>
    <name type="synonym">Thyrospora lycopersici</name>
    <dbReference type="NCBI Taxonomy" id="183478"/>
    <lineage>
        <taxon>Eukaryota</taxon>
        <taxon>Fungi</taxon>
        <taxon>Dikarya</taxon>
        <taxon>Ascomycota</taxon>
        <taxon>Pezizomycotina</taxon>
        <taxon>Dothideomycetes</taxon>
        <taxon>Pleosporomycetidae</taxon>
        <taxon>Pleosporales</taxon>
        <taxon>Pleosporineae</taxon>
        <taxon>Pleosporaceae</taxon>
        <taxon>Stemphylium</taxon>
    </lineage>
</organism>
<dbReference type="GO" id="GO:0042149">
    <property type="term" value="P:cellular response to glucose starvation"/>
    <property type="evidence" value="ECO:0007669"/>
    <property type="project" value="TreeGrafter"/>
</dbReference>
<dbReference type="GO" id="GO:0005773">
    <property type="term" value="C:vacuole"/>
    <property type="evidence" value="ECO:0007669"/>
    <property type="project" value="GOC"/>
</dbReference>
<sequence length="567" mass="62569">MTAMLSLPRDTPAFQRSPSSASLAYDAYSPLRKNQNSLPDLRSPSLSSSRTSSLYSTPSSSLSLDTKSDESSSDDDGLSFPNYTSARNHEKSTTSIGLASLKSASATATQPGPPPPPSPPTDGLSSDTPLTTPDSLPVSEDDTAVRKEPSHHVDYLSYEWREEDIWSSWRHIVEHRNVYGERSRLENASWRTWAKAQFKLKTVSPETLNWLKDVDVTWLYGPMQPASNRFCSQQNSEPASRLSKTNSFVNGVKKPILKKRSMSEAMLQKSLSSSSLVQQAAESVQAQQTTGVTLDLRRPRPIIGRVTPDFPTSSTMSRGLLWEGTDYFSSKSTSGLHTPDHGEKRHIRFDDKVEQCIAVECKDADDEEDDCNHNPWAKYQENDSSSDEGVVMMKRSRRKKPLSRTASTASISTDNKTIAKLPSTTLKYRTDSPDVPDTQQSHALAHWKQRGLSPSPSSETLKPSNPSRNFLLAEDDEEGESYFDPGSAYGATRPCTPAASDAYSFRRSESSASLESGGLRRTPSGMFMPFGDDEEEPLPPSLLGRVVDTVNTARDIGHVIWNAAWSN</sequence>
<dbReference type="STRING" id="183478.A0A364N6X7"/>
<feature type="compositionally biased region" description="Polar residues" evidence="1">
    <location>
        <begin position="452"/>
        <end position="468"/>
    </location>
</feature>
<dbReference type="InterPro" id="IPR052292">
    <property type="entry name" value="Glucose_repression_reg"/>
</dbReference>
<evidence type="ECO:0000256" key="1">
    <source>
        <dbReference type="SAM" id="MobiDB-lite"/>
    </source>
</evidence>
<feature type="compositionally biased region" description="Polar residues" evidence="1">
    <location>
        <begin position="404"/>
        <end position="427"/>
    </location>
</feature>
<dbReference type="InterPro" id="IPR013860">
    <property type="entry name" value="AreA_GATA"/>
</dbReference>
<accession>A0A364N6X7</accession>
<dbReference type="PANTHER" id="PTHR28051">
    <property type="entry name" value="PROTEIN MTL1-RELATED"/>
    <property type="match status" value="1"/>
</dbReference>